<dbReference type="RefSeq" id="WP_003741319.1">
    <property type="nucleotide sequence ID" value="NZ_ACDX02000002.1"/>
</dbReference>
<name>D2ZTR8_NEIM2</name>
<dbReference type="AlphaFoldDB" id="D2ZTR8"/>
<accession>D2ZTR8</accession>
<proteinExistence type="predicted"/>
<dbReference type="Proteomes" id="UP000003344">
    <property type="component" value="Unassembled WGS sequence"/>
</dbReference>
<organism evidence="1 2">
    <name type="scientific">Neisseria mucosa (strain ATCC 25996 / DSM 4631 / NCTC 10774 / M26)</name>
    <dbReference type="NCBI Taxonomy" id="546266"/>
    <lineage>
        <taxon>Bacteria</taxon>
        <taxon>Pseudomonadati</taxon>
        <taxon>Pseudomonadota</taxon>
        <taxon>Betaproteobacteria</taxon>
        <taxon>Neisseriales</taxon>
        <taxon>Neisseriaceae</taxon>
        <taxon>Neisseria</taxon>
    </lineage>
</organism>
<dbReference type="SUPFAM" id="SSF69279">
    <property type="entry name" value="Phage tail proteins"/>
    <property type="match status" value="1"/>
</dbReference>
<reference evidence="1 2" key="1">
    <citation type="submission" date="2009-10" db="EMBL/GenBank/DDBJ databases">
        <authorList>
            <person name="Weinstock G."/>
            <person name="Sodergren E."/>
            <person name="Clifton S."/>
            <person name="Fulton L."/>
            <person name="Fulton B."/>
            <person name="Courtney L."/>
            <person name="Fronick C."/>
            <person name="Harrison M."/>
            <person name="Strong C."/>
            <person name="Farmer C."/>
            <person name="Delahaunty K."/>
            <person name="Markovic C."/>
            <person name="Hall O."/>
            <person name="Minx P."/>
            <person name="Tomlinson C."/>
            <person name="Mitreva M."/>
            <person name="Nelson J."/>
            <person name="Hou S."/>
            <person name="Wollam A."/>
            <person name="Pepin K.H."/>
            <person name="Johnson M."/>
            <person name="Bhonagiri V."/>
            <person name="Nash W.E."/>
            <person name="Warren W."/>
            <person name="Chinwalla A."/>
            <person name="Mardis E.R."/>
            <person name="Wilson R.K."/>
        </authorList>
    </citation>
    <scope>NUCLEOTIDE SEQUENCE [LARGE SCALE GENOMIC DNA]</scope>
    <source>
        <strain evidence="2">ATCC 25996 / DSM 4631 / NCTC 10774 / M26</strain>
    </source>
</reference>
<dbReference type="EMBL" id="ACDX02000002">
    <property type="protein sequence ID" value="EFC89588.1"/>
    <property type="molecule type" value="Genomic_DNA"/>
</dbReference>
<dbReference type="eggNOG" id="ENOG502Z7PU">
    <property type="taxonomic scope" value="Bacteria"/>
</dbReference>
<gene>
    <name evidence="1" type="ORF">NEIMUCOT_04004</name>
</gene>
<comment type="caution">
    <text evidence="1">The sequence shown here is derived from an EMBL/GenBank/DDBJ whole genome shotgun (WGS) entry which is preliminary data.</text>
</comment>
<evidence type="ECO:0000313" key="2">
    <source>
        <dbReference type="Proteomes" id="UP000003344"/>
    </source>
</evidence>
<dbReference type="STRING" id="546266.NEIMUCOT_04004"/>
<protein>
    <submittedName>
        <fullName evidence="1">Uncharacterized protein</fullName>
    </submittedName>
</protein>
<evidence type="ECO:0000313" key="1">
    <source>
        <dbReference type="EMBL" id="EFC89588.1"/>
    </source>
</evidence>
<sequence>MSDDKSKTYADSARIPLPFGALISERKPSNRLAIPFTRPLRHITAGDAVAPIEPPKPKPPEPYAPPAGYAAVSGEWGFVLHKAGTCSACLAGGFAGGSAAVGMSGVSVEAVDVAHCFQTTFGGMTALEGRLKSLSEPSFAVSACAAGVQSAMDGLDGCSGADTTGSLFLTGCGGDAQAAQAGELLESHADSTFSDDALLVGCRQSDILEAADLVCCFSPKFLPAVTVPCEYYEIPVEPEPVPETYVCGIRPPSNRLALRFYRRKIAHDPRHIPLPFACFDTAKTPVLNGYIMKNTVKATADGQPIELFSASFTADTGGYCWQGSLTVSPEDFAQINPDARAKGEEAQIKVQINADTFVIIAEDYSDNRRFGQKSYTVTGRSVTTRLGADYAPKGSGTYRNPIYAQQIATEVLRPTGIGLDGWTMADWLIPADVYALTDKTPMAVLQELAQAAGGFIESDRAKPALRFRPKWKTAAWEVAQAAADVTVPASVIFGISGQRSVSERANGIYVWPSHNKGKGADVYRNGSNREPRASALTHALYTDQPVLLAAGVAALSATGVHKRETVSLPVSDKYAIPMANLGEIWQISEPSGNWQGVVVGVSVEVKIENDAPVVTQNVSIDRYLDE</sequence>